<reference evidence="2" key="1">
    <citation type="submission" date="2025-08" db="UniProtKB">
        <authorList>
            <consortium name="RefSeq"/>
        </authorList>
    </citation>
    <scope>IDENTIFICATION</scope>
</reference>
<organism evidence="1 2">
    <name type="scientific">Priapulus caudatus</name>
    <name type="common">Priapulid worm</name>
    <dbReference type="NCBI Taxonomy" id="37621"/>
    <lineage>
        <taxon>Eukaryota</taxon>
        <taxon>Metazoa</taxon>
        <taxon>Ecdysozoa</taxon>
        <taxon>Scalidophora</taxon>
        <taxon>Priapulida</taxon>
        <taxon>Priapulimorpha</taxon>
        <taxon>Priapulimorphida</taxon>
        <taxon>Priapulidae</taxon>
        <taxon>Priapulus</taxon>
    </lineage>
</organism>
<accession>A0ABM1E5W8</accession>
<evidence type="ECO:0000313" key="2">
    <source>
        <dbReference type="RefSeq" id="XP_014667589.1"/>
    </source>
</evidence>
<dbReference type="GeneID" id="106809131"/>
<dbReference type="RefSeq" id="XP_014667589.1">
    <property type="nucleotide sequence ID" value="XM_014812103.1"/>
</dbReference>
<protein>
    <submittedName>
        <fullName evidence="2">TM2 domain-containing protein 2-like isoform X2</fullName>
    </submittedName>
</protein>
<dbReference type="Proteomes" id="UP000695022">
    <property type="component" value="Unplaced"/>
</dbReference>
<evidence type="ECO:0000313" key="1">
    <source>
        <dbReference type="Proteomes" id="UP000695022"/>
    </source>
</evidence>
<gene>
    <name evidence="2" type="primary">LOC106809131</name>
</gene>
<name>A0ABM1E5W8_PRICU</name>
<keyword evidence="1" id="KW-1185">Reference proteome</keyword>
<proteinExistence type="predicted"/>
<sequence>MALRYLRGPRIMELLCRSLLLFLIYLFTHQNAVIASFLADECFKEAEADGSTYDPTSPLVLCCMLPEQFMDCQDPLDLDGNETAREELGFGCTKWGGEKYEDMQTTAVNCTALPGIECYGNRTFMREDTMATISQRRSFIRSCWVFLAWTDSVLATLELQ</sequence>